<dbReference type="AlphaFoldDB" id="A0ABD5YSH8"/>
<proteinExistence type="predicted"/>
<keyword evidence="2" id="KW-0804">Transcription</keyword>
<name>A0ABD5YSH8_9EURY</name>
<evidence type="ECO:0000313" key="5">
    <source>
        <dbReference type="Proteomes" id="UP001596417"/>
    </source>
</evidence>
<dbReference type="Proteomes" id="UP001596417">
    <property type="component" value="Unassembled WGS sequence"/>
</dbReference>
<reference evidence="4 5" key="1">
    <citation type="journal article" date="2019" name="Int. J. Syst. Evol. Microbiol.">
        <title>The Global Catalogue of Microorganisms (GCM) 10K type strain sequencing project: providing services to taxonomists for standard genome sequencing and annotation.</title>
        <authorList>
            <consortium name="The Broad Institute Genomics Platform"/>
            <consortium name="The Broad Institute Genome Sequencing Center for Infectious Disease"/>
            <person name="Wu L."/>
            <person name="Ma J."/>
        </authorList>
    </citation>
    <scope>NUCLEOTIDE SEQUENCE [LARGE SCALE GENOMIC DNA]</scope>
    <source>
        <strain evidence="4 5">RDMS1</strain>
    </source>
</reference>
<sequence length="144" mass="16669">MEWIDQVRLVLQILTNTSATVLDVSGDNEYWTLRIMYPYRDELSETSEFCDQYELSFEVERVRELSSETAGRYGLTDEQFDALTVACEEGYFDVPRKADLGDLANEIGISHQALSERLRRGHEVLIKETLLIGSRSQFRIRLEP</sequence>
<gene>
    <name evidence="4" type="ORF">ACFQL7_17045</name>
</gene>
<accession>A0ABD5YSH8</accession>
<dbReference type="RefSeq" id="WP_390206124.1">
    <property type="nucleotide sequence ID" value="NZ_JBHSZC010000001.1"/>
</dbReference>
<evidence type="ECO:0000256" key="2">
    <source>
        <dbReference type="ARBA" id="ARBA00023163"/>
    </source>
</evidence>
<evidence type="ECO:0000259" key="3">
    <source>
        <dbReference type="Pfam" id="PF04967"/>
    </source>
</evidence>
<organism evidence="4 5">
    <name type="scientific">Halocatena marina</name>
    <dbReference type="NCBI Taxonomy" id="2934937"/>
    <lineage>
        <taxon>Archaea</taxon>
        <taxon>Methanobacteriati</taxon>
        <taxon>Methanobacteriota</taxon>
        <taxon>Stenosarchaea group</taxon>
        <taxon>Halobacteria</taxon>
        <taxon>Halobacteriales</taxon>
        <taxon>Natronomonadaceae</taxon>
        <taxon>Halocatena</taxon>
    </lineage>
</organism>
<dbReference type="InterPro" id="IPR007050">
    <property type="entry name" value="HTH_bacterioopsin"/>
</dbReference>
<keyword evidence="5" id="KW-1185">Reference proteome</keyword>
<dbReference type="Pfam" id="PF04967">
    <property type="entry name" value="HTH_10"/>
    <property type="match status" value="1"/>
</dbReference>
<feature type="domain" description="HTH bat-type" evidence="3">
    <location>
        <begin position="75"/>
        <end position="125"/>
    </location>
</feature>
<dbReference type="PANTHER" id="PTHR34236">
    <property type="entry name" value="DIMETHYL SULFOXIDE REDUCTASE TRANSCRIPTIONAL ACTIVATOR"/>
    <property type="match status" value="1"/>
</dbReference>
<comment type="caution">
    <text evidence="4">The sequence shown here is derived from an EMBL/GenBank/DDBJ whole genome shotgun (WGS) entry which is preliminary data.</text>
</comment>
<protein>
    <submittedName>
        <fullName evidence="4">Helix-turn-helix domain-containing protein</fullName>
    </submittedName>
</protein>
<keyword evidence="1" id="KW-0805">Transcription regulation</keyword>
<evidence type="ECO:0000313" key="4">
    <source>
        <dbReference type="EMBL" id="MFC7191337.1"/>
    </source>
</evidence>
<dbReference type="PANTHER" id="PTHR34236:SF1">
    <property type="entry name" value="DIMETHYL SULFOXIDE REDUCTASE TRANSCRIPTIONAL ACTIVATOR"/>
    <property type="match status" value="1"/>
</dbReference>
<dbReference type="EMBL" id="JBHTAX010000001">
    <property type="protein sequence ID" value="MFC7191337.1"/>
    <property type="molecule type" value="Genomic_DNA"/>
</dbReference>
<evidence type="ECO:0000256" key="1">
    <source>
        <dbReference type="ARBA" id="ARBA00023015"/>
    </source>
</evidence>